<dbReference type="Gene3D" id="3.10.20.370">
    <property type="match status" value="1"/>
</dbReference>
<feature type="domain" description="Reverse transcriptase/retrotransposon-derived protein RNase H-like" evidence="3">
    <location>
        <begin position="341"/>
        <end position="442"/>
    </location>
</feature>
<feature type="region of interest" description="Disordered" evidence="2">
    <location>
        <begin position="549"/>
        <end position="568"/>
    </location>
</feature>
<reference evidence="5" key="1">
    <citation type="journal article" date="2023" name="Front. Mar. Sci.">
        <title>A new Merluccius polli reference genome to investigate the effects of global change in West African waters.</title>
        <authorList>
            <person name="Mateo J.L."/>
            <person name="Blanco-Fernandez C."/>
            <person name="Garcia-Vazquez E."/>
            <person name="Machado-Schiaffino G."/>
        </authorList>
    </citation>
    <scope>NUCLEOTIDE SEQUENCE</scope>
    <source>
        <strain evidence="5">C29</strain>
        <tissue evidence="5">Fin</tissue>
    </source>
</reference>
<dbReference type="Pfam" id="PF17921">
    <property type="entry name" value="Integrase_H2C2"/>
    <property type="match status" value="1"/>
</dbReference>
<evidence type="ECO:0000259" key="3">
    <source>
        <dbReference type="Pfam" id="PF17919"/>
    </source>
</evidence>
<feature type="domain" description="Integrase zinc-binding" evidence="4">
    <location>
        <begin position="648"/>
        <end position="703"/>
    </location>
</feature>
<evidence type="ECO:0000259" key="4">
    <source>
        <dbReference type="Pfam" id="PF17921"/>
    </source>
</evidence>
<protein>
    <recommendedName>
        <fullName evidence="1">Gypsy retrotransposon integrase-like protein 1</fullName>
    </recommendedName>
</protein>
<dbReference type="FunFam" id="3.10.20.370:FF:000001">
    <property type="entry name" value="Retrovirus-related Pol polyprotein from transposon 17.6-like protein"/>
    <property type="match status" value="1"/>
</dbReference>
<keyword evidence="6" id="KW-1185">Reference proteome</keyword>
<evidence type="ECO:0000256" key="2">
    <source>
        <dbReference type="SAM" id="MobiDB-lite"/>
    </source>
</evidence>
<dbReference type="AlphaFoldDB" id="A0AA47NPP7"/>
<sequence length="724" mass="80640">MACTISEQAEQRLLSDSVLTQQQELPQRIILVGCGGVQVSPKCMYDMELSLYGVKCMVPVLVVTGQKDDVIVGTNMLKYVLHQLKNESNYWTLISRNTEGSSDGEQFLEMMASLTRWRGEDVPEKVGTVKLTQAVTLLPKQEYLLWGRLPSNVPKSCGSTVIVEPTTSRCVPRGIMVGRVVTPLWGDGWTPMKITNISDKPLTLRKNSKLADVSPCVAAEDLTLFQGSSQVDNGSLKVTHAKQDDNTDLKDRLQKSVDPEKVEVIANMSKRALMEDDGCTPSVRRVKSFLGMVFYYQHFIPNCSSIAKPLFALTAGQKRRGKAGKYTQNPGVYRKLKSADWTPDCDSAFASLKEKLLNCAVLTHPDFSKPLVLSIDASLDGLGAVLSQIPEGETKARPIAFASKTLSGSQKRYPAHRLEFLALKWSVCEKFSHWLKGHTFTVWTDNNPLTYIMTKPKRDACEQRWVAKLSPYTFSIKHIPGIKNIVADALSRDPFAKSVSHRLISEPYDGLLAEAEGTKEEKVQDLFRCKVQCLRADDADCHTTIDTTQDRLAGSQEPSHAVPAEEDTPPALSICELRHSQETDPVIREVLLLVQRGGPPPRRGRSRLTPTAQTLCKQWHHLKVQDGVLYRVTKDPLSGERRFQFVLPVSLKAKALAGVHDLAGHQGQARTAHLARQRFFWPQMGRDIKEYVKCCQRCILAKTPEPAARAPLESIRTSAPMELV</sequence>
<dbReference type="EMBL" id="JAOPHQ010005982">
    <property type="protein sequence ID" value="KAK0133536.1"/>
    <property type="molecule type" value="Genomic_DNA"/>
</dbReference>
<dbReference type="InterPro" id="IPR043502">
    <property type="entry name" value="DNA/RNA_pol_sf"/>
</dbReference>
<evidence type="ECO:0000256" key="1">
    <source>
        <dbReference type="ARBA" id="ARBA00039658"/>
    </source>
</evidence>
<dbReference type="Pfam" id="PF17919">
    <property type="entry name" value="RT_RNaseH_2"/>
    <property type="match status" value="1"/>
</dbReference>
<gene>
    <name evidence="5" type="primary">pol_132</name>
    <name evidence="5" type="ORF">N1851_030955</name>
</gene>
<dbReference type="SUPFAM" id="SSF56672">
    <property type="entry name" value="DNA/RNA polymerases"/>
    <property type="match status" value="1"/>
</dbReference>
<name>A0AA47NPP7_MERPO</name>
<evidence type="ECO:0000313" key="5">
    <source>
        <dbReference type="EMBL" id="KAK0133536.1"/>
    </source>
</evidence>
<comment type="caution">
    <text evidence="5">The sequence shown here is derived from an EMBL/GenBank/DDBJ whole genome shotgun (WGS) entry which is preliminary data.</text>
</comment>
<dbReference type="InterPro" id="IPR041577">
    <property type="entry name" value="RT_RNaseH_2"/>
</dbReference>
<dbReference type="InterPro" id="IPR050951">
    <property type="entry name" value="Retrovirus_Pol_polyprotein"/>
</dbReference>
<dbReference type="FunFam" id="1.10.340.70:FF:000001">
    <property type="entry name" value="Retrovirus-related Pol polyprotein from transposon gypsy-like Protein"/>
    <property type="match status" value="1"/>
</dbReference>
<dbReference type="PANTHER" id="PTHR37984">
    <property type="entry name" value="PROTEIN CBG26694"/>
    <property type="match status" value="1"/>
</dbReference>
<dbReference type="Proteomes" id="UP001174136">
    <property type="component" value="Unassembled WGS sequence"/>
</dbReference>
<proteinExistence type="predicted"/>
<dbReference type="CDD" id="cd09274">
    <property type="entry name" value="RNase_HI_RT_Ty3"/>
    <property type="match status" value="1"/>
</dbReference>
<accession>A0AA47NPP7</accession>
<dbReference type="InterPro" id="IPR043128">
    <property type="entry name" value="Rev_trsase/Diguanyl_cyclase"/>
</dbReference>
<dbReference type="PANTHER" id="PTHR37984:SF15">
    <property type="entry name" value="INTEGRASE CATALYTIC DOMAIN-CONTAINING PROTEIN"/>
    <property type="match status" value="1"/>
</dbReference>
<dbReference type="Gene3D" id="1.10.340.70">
    <property type="match status" value="1"/>
</dbReference>
<evidence type="ECO:0000313" key="6">
    <source>
        <dbReference type="Proteomes" id="UP001174136"/>
    </source>
</evidence>
<dbReference type="InterPro" id="IPR041588">
    <property type="entry name" value="Integrase_H2C2"/>
</dbReference>
<dbReference type="Gene3D" id="3.30.70.270">
    <property type="match status" value="1"/>
</dbReference>
<organism evidence="5 6">
    <name type="scientific">Merluccius polli</name>
    <name type="common">Benguela hake</name>
    <name type="synonym">Merluccius cadenati</name>
    <dbReference type="NCBI Taxonomy" id="89951"/>
    <lineage>
        <taxon>Eukaryota</taxon>
        <taxon>Metazoa</taxon>
        <taxon>Chordata</taxon>
        <taxon>Craniata</taxon>
        <taxon>Vertebrata</taxon>
        <taxon>Euteleostomi</taxon>
        <taxon>Actinopterygii</taxon>
        <taxon>Neopterygii</taxon>
        <taxon>Teleostei</taxon>
        <taxon>Neoteleostei</taxon>
        <taxon>Acanthomorphata</taxon>
        <taxon>Zeiogadaria</taxon>
        <taxon>Gadariae</taxon>
        <taxon>Gadiformes</taxon>
        <taxon>Gadoidei</taxon>
        <taxon>Merlucciidae</taxon>
        <taxon>Merluccius</taxon>
    </lineage>
</organism>